<dbReference type="EMBL" id="NMUH01005519">
    <property type="protein sequence ID" value="MQM12984.1"/>
    <property type="molecule type" value="Genomic_DNA"/>
</dbReference>
<protein>
    <submittedName>
        <fullName evidence="1">Uncharacterized protein</fullName>
    </submittedName>
</protein>
<gene>
    <name evidence="1" type="ORF">Taro_045904</name>
</gene>
<comment type="caution">
    <text evidence="1">The sequence shown here is derived from an EMBL/GenBank/DDBJ whole genome shotgun (WGS) entry which is preliminary data.</text>
</comment>
<name>A0A843X5G0_COLES</name>
<sequence>MLICLDNIDEIGRYNWAGVVIEMTLHKFDDFVTVVREKRSGRNTTLKRRIAGREHGSAYIFCCYAALAVWFLEHTRLRQPIDREAIPHLFRWGSILDKKLSFSIDSLQGQRIIKHLKLATIEKKAITGVRQEKIHVQTEGVAAPPLLWDFFKVLGMKSSYFLNDFSNLSRLMKPILKHQQLL</sequence>
<organism evidence="1 2">
    <name type="scientific">Colocasia esculenta</name>
    <name type="common">Wild taro</name>
    <name type="synonym">Arum esculentum</name>
    <dbReference type="NCBI Taxonomy" id="4460"/>
    <lineage>
        <taxon>Eukaryota</taxon>
        <taxon>Viridiplantae</taxon>
        <taxon>Streptophyta</taxon>
        <taxon>Embryophyta</taxon>
        <taxon>Tracheophyta</taxon>
        <taxon>Spermatophyta</taxon>
        <taxon>Magnoliopsida</taxon>
        <taxon>Liliopsida</taxon>
        <taxon>Araceae</taxon>
        <taxon>Aroideae</taxon>
        <taxon>Colocasieae</taxon>
        <taxon>Colocasia</taxon>
    </lineage>
</organism>
<dbReference type="Proteomes" id="UP000652761">
    <property type="component" value="Unassembled WGS sequence"/>
</dbReference>
<proteinExistence type="predicted"/>
<reference evidence="1" key="1">
    <citation type="submission" date="2017-07" db="EMBL/GenBank/DDBJ databases">
        <title>Taro Niue Genome Assembly and Annotation.</title>
        <authorList>
            <person name="Atibalentja N."/>
            <person name="Keating K."/>
            <person name="Fields C.J."/>
        </authorList>
    </citation>
    <scope>NUCLEOTIDE SEQUENCE</scope>
    <source>
        <strain evidence="1">Niue_2</strain>
        <tissue evidence="1">Leaf</tissue>
    </source>
</reference>
<accession>A0A843X5G0</accession>
<dbReference type="AlphaFoldDB" id="A0A843X5G0"/>
<evidence type="ECO:0000313" key="1">
    <source>
        <dbReference type="EMBL" id="MQM12984.1"/>
    </source>
</evidence>
<evidence type="ECO:0000313" key="2">
    <source>
        <dbReference type="Proteomes" id="UP000652761"/>
    </source>
</evidence>
<keyword evidence="2" id="KW-1185">Reference proteome</keyword>